<sequence length="206" mass="22857">MDSVKNWYRSKSMNFPPQNNGRSGGGYDFGNNPGDFKSQNYGPTDRALKMATEVGKKLTPSTETKNTVVNAVEHYGRKLIPNEATKQKVSRFYESQVAKLKYAQLKEGYQPGDRDDLTRFAEEDSFYGAHNSSNNSDPFRYPATSTAYSEREVPTIQPLQPQSRLRTSSLSTPAPSTSNSGTSPALAATAWDGTFMRYKEPSTGRV</sequence>
<evidence type="ECO:0000313" key="2">
    <source>
        <dbReference type="EMBL" id="OQV18183.1"/>
    </source>
</evidence>
<feature type="region of interest" description="Disordered" evidence="1">
    <location>
        <begin position="1"/>
        <end position="43"/>
    </location>
</feature>
<feature type="region of interest" description="Disordered" evidence="1">
    <location>
        <begin position="127"/>
        <end position="186"/>
    </location>
</feature>
<name>A0A1W0WSQ6_HYPEX</name>
<gene>
    <name evidence="2" type="ORF">BV898_07773</name>
</gene>
<organism evidence="2 3">
    <name type="scientific">Hypsibius exemplaris</name>
    <name type="common">Freshwater tardigrade</name>
    <dbReference type="NCBI Taxonomy" id="2072580"/>
    <lineage>
        <taxon>Eukaryota</taxon>
        <taxon>Metazoa</taxon>
        <taxon>Ecdysozoa</taxon>
        <taxon>Tardigrada</taxon>
        <taxon>Eutardigrada</taxon>
        <taxon>Parachela</taxon>
        <taxon>Hypsibioidea</taxon>
        <taxon>Hypsibiidae</taxon>
        <taxon>Hypsibius</taxon>
    </lineage>
</organism>
<feature type="compositionally biased region" description="Polar residues" evidence="1">
    <location>
        <begin position="9"/>
        <end position="21"/>
    </location>
</feature>
<feature type="compositionally biased region" description="Polar residues" evidence="1">
    <location>
        <begin position="130"/>
        <end position="148"/>
    </location>
</feature>
<evidence type="ECO:0000256" key="1">
    <source>
        <dbReference type="SAM" id="MobiDB-lite"/>
    </source>
</evidence>
<reference evidence="3" key="1">
    <citation type="submission" date="2017-01" db="EMBL/GenBank/DDBJ databases">
        <title>Comparative genomics of anhydrobiosis in the tardigrade Hypsibius dujardini.</title>
        <authorList>
            <person name="Yoshida Y."/>
            <person name="Koutsovoulos G."/>
            <person name="Laetsch D."/>
            <person name="Stevens L."/>
            <person name="Kumar S."/>
            <person name="Horikawa D."/>
            <person name="Ishino K."/>
            <person name="Komine S."/>
            <person name="Tomita M."/>
            <person name="Blaxter M."/>
            <person name="Arakawa K."/>
        </authorList>
    </citation>
    <scope>NUCLEOTIDE SEQUENCE [LARGE SCALE GENOMIC DNA]</scope>
    <source>
        <strain evidence="3">Z151</strain>
    </source>
</reference>
<dbReference type="EMBL" id="MTYJ01000052">
    <property type="protein sequence ID" value="OQV18183.1"/>
    <property type="molecule type" value="Genomic_DNA"/>
</dbReference>
<dbReference type="OrthoDB" id="10062399at2759"/>
<feature type="compositionally biased region" description="Polar residues" evidence="1">
    <location>
        <begin position="157"/>
        <end position="166"/>
    </location>
</feature>
<dbReference type="AlphaFoldDB" id="A0A1W0WSQ6"/>
<comment type="caution">
    <text evidence="2">The sequence shown here is derived from an EMBL/GenBank/DDBJ whole genome shotgun (WGS) entry which is preliminary data.</text>
</comment>
<accession>A0A1W0WSQ6</accession>
<proteinExistence type="predicted"/>
<dbReference type="Proteomes" id="UP000192578">
    <property type="component" value="Unassembled WGS sequence"/>
</dbReference>
<keyword evidence="3" id="KW-1185">Reference proteome</keyword>
<protein>
    <submittedName>
        <fullName evidence="2">Uncharacterized protein</fullName>
    </submittedName>
</protein>
<evidence type="ECO:0000313" key="3">
    <source>
        <dbReference type="Proteomes" id="UP000192578"/>
    </source>
</evidence>
<feature type="compositionally biased region" description="Low complexity" evidence="1">
    <location>
        <begin position="167"/>
        <end position="180"/>
    </location>
</feature>